<evidence type="ECO:0000259" key="4">
    <source>
        <dbReference type="PROSITE" id="PS51007"/>
    </source>
</evidence>
<keyword evidence="3" id="KW-0408">Iron</keyword>
<sequence length="115" mass="12447">MKKTISSISAIVTLATLFMMPMEAGAKEMSGKDLAFDKKLGNCIACHMIPGGSQPGNIGPPLIAMKARFPDRAVLRAQIWDATVKNPNTMMPPFGKHDALSEDQVDKITDFVLTL</sequence>
<dbReference type="Gene3D" id="1.10.760.10">
    <property type="entry name" value="Cytochrome c-like domain"/>
    <property type="match status" value="1"/>
</dbReference>
<dbReference type="GO" id="GO:0046872">
    <property type="term" value="F:metal ion binding"/>
    <property type="evidence" value="ECO:0007669"/>
    <property type="project" value="UniProtKB-KW"/>
</dbReference>
<dbReference type="AlphaFoldDB" id="A0A1W1DEY7"/>
<dbReference type="SUPFAM" id="SSF46626">
    <property type="entry name" value="Cytochrome c"/>
    <property type="match status" value="1"/>
</dbReference>
<evidence type="ECO:0000256" key="3">
    <source>
        <dbReference type="ARBA" id="ARBA00023004"/>
    </source>
</evidence>
<dbReference type="GO" id="GO:0009055">
    <property type="term" value="F:electron transfer activity"/>
    <property type="evidence" value="ECO:0007669"/>
    <property type="project" value="InterPro"/>
</dbReference>
<dbReference type="InterPro" id="IPR030999">
    <property type="entry name" value="Thiosulf_SoxX"/>
</dbReference>
<evidence type="ECO:0000313" key="6">
    <source>
        <dbReference type="EMBL" id="SFV83418.1"/>
    </source>
</evidence>
<proteinExistence type="predicted"/>
<dbReference type="GO" id="GO:0020037">
    <property type="term" value="F:heme binding"/>
    <property type="evidence" value="ECO:0007669"/>
    <property type="project" value="InterPro"/>
</dbReference>
<evidence type="ECO:0000313" key="5">
    <source>
        <dbReference type="EMBL" id="SFV79684.1"/>
    </source>
</evidence>
<organism evidence="5">
    <name type="scientific">hydrothermal vent metagenome</name>
    <dbReference type="NCBI Taxonomy" id="652676"/>
    <lineage>
        <taxon>unclassified sequences</taxon>
        <taxon>metagenomes</taxon>
        <taxon>ecological metagenomes</taxon>
    </lineage>
</organism>
<dbReference type="PROSITE" id="PS51007">
    <property type="entry name" value="CYTC"/>
    <property type="match status" value="1"/>
</dbReference>
<dbReference type="EMBL" id="FPHS01000274">
    <property type="protein sequence ID" value="SFV79684.1"/>
    <property type="molecule type" value="Genomic_DNA"/>
</dbReference>
<dbReference type="EMBL" id="FPHW01000012">
    <property type="protein sequence ID" value="SFV83418.1"/>
    <property type="molecule type" value="Genomic_DNA"/>
</dbReference>
<reference evidence="5" key="1">
    <citation type="submission" date="2016-10" db="EMBL/GenBank/DDBJ databases">
        <authorList>
            <person name="de Groot N.N."/>
        </authorList>
    </citation>
    <scope>NUCLEOTIDE SEQUENCE</scope>
</reference>
<name>A0A1W1DEY7_9ZZZZ</name>
<dbReference type="InterPro" id="IPR036909">
    <property type="entry name" value="Cyt_c-like_dom_sf"/>
</dbReference>
<keyword evidence="1" id="KW-0349">Heme</keyword>
<feature type="domain" description="Cytochrome c" evidence="4">
    <location>
        <begin position="26"/>
        <end position="115"/>
    </location>
</feature>
<evidence type="ECO:0000256" key="1">
    <source>
        <dbReference type="ARBA" id="ARBA00022617"/>
    </source>
</evidence>
<accession>A0A1W1DEY7</accession>
<evidence type="ECO:0000256" key="2">
    <source>
        <dbReference type="ARBA" id="ARBA00022723"/>
    </source>
</evidence>
<protein>
    <submittedName>
        <fullName evidence="5">Sulfur oxidation protein SoxX</fullName>
    </submittedName>
</protein>
<gene>
    <name evidence="5" type="ORF">MNB_SUP05-11-813</name>
    <name evidence="6" type="ORF">MNB_SUP05-7-618</name>
</gene>
<keyword evidence="2" id="KW-0479">Metal-binding</keyword>
<dbReference type="Pfam" id="PF13442">
    <property type="entry name" value="Cytochrome_CBB3"/>
    <property type="match status" value="1"/>
</dbReference>
<dbReference type="NCBIfam" id="TIGR04485">
    <property type="entry name" value="thiosulf_SoxX"/>
    <property type="match status" value="1"/>
</dbReference>
<dbReference type="InterPro" id="IPR009056">
    <property type="entry name" value="Cyt_c-like_dom"/>
</dbReference>